<dbReference type="EMBL" id="QXGF01000225">
    <property type="protein sequence ID" value="KAE8943986.1"/>
    <property type="molecule type" value="Genomic_DNA"/>
</dbReference>
<accession>A0A6A3YV60</accession>
<dbReference type="EMBL" id="QXGB01000203">
    <property type="protein sequence ID" value="KAE9224854.1"/>
    <property type="molecule type" value="Genomic_DNA"/>
</dbReference>
<dbReference type="Proteomes" id="UP000433483">
    <property type="component" value="Unassembled WGS sequence"/>
</dbReference>
<feature type="region of interest" description="Disordered" evidence="1">
    <location>
        <begin position="1"/>
        <end position="47"/>
    </location>
</feature>
<reference evidence="4 5" key="1">
    <citation type="submission" date="2018-08" db="EMBL/GenBank/DDBJ databases">
        <title>Genomic investigation of the strawberry pathogen Phytophthora fragariae indicates pathogenicity is determined by transcriptional variation in three key races.</title>
        <authorList>
            <person name="Adams T.M."/>
            <person name="Armitage A.D."/>
            <person name="Sobczyk M.K."/>
            <person name="Bates H.J."/>
            <person name="Dunwell J.M."/>
            <person name="Nellist C.F."/>
            <person name="Harrison R.J."/>
        </authorList>
    </citation>
    <scope>NUCLEOTIDE SEQUENCE [LARGE SCALE GENOMIC DNA]</scope>
    <source>
        <strain evidence="3 5">NOV-27</strain>
        <strain evidence="2 4">NOV-9</strain>
    </source>
</reference>
<sequence length="354" mass="38634">MGRKGARASTPTTSDTGVKRSKKTTKKALQPKPKEQATAEATGLPRRLTLRARAPVDYVLATHGFIRDDSDDGDYQPDEDPDDGVDDEMQDLGDAESPLTGDSDAGVETLAMVETLTLAKVEMTTLTMVDTLTLAMLTVAMLTVKVLEMVIVEMLTLVMLTMEALALMLVEVLTVKALAMAMVEMLTVEALAMLTDIADARGAVGDAADADDAGDVVEGVPVASAAGNDNDNVLHYLRTPVMLMAGHTPDEVVAFFSSETPKVSSRVVHRMQEFYSILWSQPELALVKTWSRRTKNQSVLRKIRRWSLALLVAWMLMGGNNSRRTMKSSTLLEFLLEKQDVVTKCRRSPQRSGS</sequence>
<evidence type="ECO:0000313" key="5">
    <source>
        <dbReference type="Proteomes" id="UP000433483"/>
    </source>
</evidence>
<evidence type="ECO:0000256" key="1">
    <source>
        <dbReference type="SAM" id="MobiDB-lite"/>
    </source>
</evidence>
<evidence type="ECO:0000313" key="3">
    <source>
        <dbReference type="EMBL" id="KAE9224854.1"/>
    </source>
</evidence>
<gene>
    <name evidence="3" type="ORF">PF005_g5750</name>
    <name evidence="2" type="ORF">PF009_g6322</name>
</gene>
<protein>
    <submittedName>
        <fullName evidence="3">Uncharacterized protein</fullName>
    </submittedName>
</protein>
<comment type="caution">
    <text evidence="3">The sequence shown here is derived from an EMBL/GenBank/DDBJ whole genome shotgun (WGS) entry which is preliminary data.</text>
</comment>
<feature type="region of interest" description="Disordered" evidence="1">
    <location>
        <begin position="68"/>
        <end position="106"/>
    </location>
</feature>
<keyword evidence="5" id="KW-1185">Reference proteome</keyword>
<evidence type="ECO:0000313" key="2">
    <source>
        <dbReference type="EMBL" id="KAE8943986.1"/>
    </source>
</evidence>
<dbReference type="OrthoDB" id="145841at2759"/>
<evidence type="ECO:0000313" key="4">
    <source>
        <dbReference type="Proteomes" id="UP000429523"/>
    </source>
</evidence>
<dbReference type="AlphaFoldDB" id="A0A6A3YV60"/>
<feature type="compositionally biased region" description="Acidic residues" evidence="1">
    <location>
        <begin position="69"/>
        <end position="94"/>
    </location>
</feature>
<organism evidence="3 5">
    <name type="scientific">Phytophthora fragariae</name>
    <dbReference type="NCBI Taxonomy" id="53985"/>
    <lineage>
        <taxon>Eukaryota</taxon>
        <taxon>Sar</taxon>
        <taxon>Stramenopiles</taxon>
        <taxon>Oomycota</taxon>
        <taxon>Peronosporomycetes</taxon>
        <taxon>Peronosporales</taxon>
        <taxon>Peronosporaceae</taxon>
        <taxon>Phytophthora</taxon>
    </lineage>
</organism>
<dbReference type="Proteomes" id="UP000429523">
    <property type="component" value="Unassembled WGS sequence"/>
</dbReference>
<name>A0A6A3YV60_9STRA</name>
<proteinExistence type="predicted"/>